<sequence>MLKKAFLILLVFLLMGSMFYGCGSPANQVEEEETREEEMVIDEMEETEPDEFKNLPLRVDDWEAPTSLQELAFTYREIRHSWSENGEEVASVHYLFEGSEEVEGIHTDKISFHINEEDFTLWIDAEGNTRKIEVGGEDMPVEMGDMMFMPLVSSIFMPFYISQEWKVDQMLAHPDPGVYIKKTGETRETIGDLTGTVHTFEVTLEPPEVPQGEKGKVRWKIADFGLFQMLVGWEALERVGEELALEFTIDRLSLQ</sequence>
<evidence type="ECO:0000313" key="2">
    <source>
        <dbReference type="Proteomes" id="UP000285138"/>
    </source>
</evidence>
<proteinExistence type="predicted"/>
<evidence type="ECO:0000313" key="1">
    <source>
        <dbReference type="EMBL" id="RQD77233.1"/>
    </source>
</evidence>
<protein>
    <submittedName>
        <fullName evidence="1">Uncharacterized protein</fullName>
    </submittedName>
</protein>
<name>A0A424YGV9_9FIRM</name>
<accession>A0A424YGV9</accession>
<organism evidence="1 2">
    <name type="scientific">Candidatus Syntrophonatronum acetioxidans</name>
    <dbReference type="NCBI Taxonomy" id="1795816"/>
    <lineage>
        <taxon>Bacteria</taxon>
        <taxon>Bacillati</taxon>
        <taxon>Bacillota</taxon>
        <taxon>Clostridia</taxon>
        <taxon>Eubacteriales</taxon>
        <taxon>Syntrophomonadaceae</taxon>
        <taxon>Candidatus Syntrophonatronum</taxon>
    </lineage>
</organism>
<gene>
    <name evidence="1" type="ORF">D5R97_02740</name>
</gene>
<reference evidence="1 2" key="1">
    <citation type="submission" date="2018-08" db="EMBL/GenBank/DDBJ databases">
        <title>The metabolism and importance of syntrophic acetate oxidation coupled to methane or sulfide production in haloalkaline environments.</title>
        <authorList>
            <person name="Timmers P.H.A."/>
            <person name="Vavourakis C.D."/>
            <person name="Sorokin D.Y."/>
            <person name="Sinninghe Damste J.S."/>
            <person name="Muyzer G."/>
            <person name="Stams A.J.M."/>
            <person name="Plugge C.M."/>
        </authorList>
    </citation>
    <scope>NUCLEOTIDE SEQUENCE [LARGE SCALE GENOMIC DNA]</scope>
    <source>
        <strain evidence="1">MSAO_Bac1</strain>
    </source>
</reference>
<dbReference type="EMBL" id="QZAA01000076">
    <property type="protein sequence ID" value="RQD77233.1"/>
    <property type="molecule type" value="Genomic_DNA"/>
</dbReference>
<dbReference type="PROSITE" id="PS51257">
    <property type="entry name" value="PROKAR_LIPOPROTEIN"/>
    <property type="match status" value="1"/>
</dbReference>
<comment type="caution">
    <text evidence="1">The sequence shown here is derived from an EMBL/GenBank/DDBJ whole genome shotgun (WGS) entry which is preliminary data.</text>
</comment>
<dbReference type="AlphaFoldDB" id="A0A424YGV9"/>
<dbReference type="Proteomes" id="UP000285138">
    <property type="component" value="Unassembled WGS sequence"/>
</dbReference>